<evidence type="ECO:0000256" key="2">
    <source>
        <dbReference type="ARBA" id="ARBA00023002"/>
    </source>
</evidence>
<dbReference type="SUPFAM" id="SSF51905">
    <property type="entry name" value="FAD/NAD(P)-binding domain"/>
    <property type="match status" value="1"/>
</dbReference>
<dbReference type="AlphaFoldDB" id="A0A6I6HPY2"/>
<accession>A0A6I6HPY2</accession>
<evidence type="ECO:0000313" key="4">
    <source>
        <dbReference type="EMBL" id="QGW84895.1"/>
    </source>
</evidence>
<name>A0A6I6HPY2_VARPD</name>
<dbReference type="Pfam" id="PF07992">
    <property type="entry name" value="Pyr_redox_2"/>
    <property type="match status" value="1"/>
</dbReference>
<evidence type="ECO:0000256" key="1">
    <source>
        <dbReference type="ARBA" id="ARBA00022630"/>
    </source>
</evidence>
<dbReference type="Gene3D" id="3.50.50.60">
    <property type="entry name" value="FAD/NAD(P)-binding domain"/>
    <property type="match status" value="2"/>
</dbReference>
<feature type="domain" description="FAD/NAD(P)-binding" evidence="3">
    <location>
        <begin position="3"/>
        <end position="278"/>
    </location>
</feature>
<dbReference type="InterPro" id="IPR023753">
    <property type="entry name" value="FAD/NAD-binding_dom"/>
</dbReference>
<dbReference type="InterPro" id="IPR036188">
    <property type="entry name" value="FAD/NAD-bd_sf"/>
</dbReference>
<evidence type="ECO:0000313" key="5">
    <source>
        <dbReference type="Proteomes" id="UP000425817"/>
    </source>
</evidence>
<dbReference type="GO" id="GO:0016491">
    <property type="term" value="F:oxidoreductase activity"/>
    <property type="evidence" value="ECO:0007669"/>
    <property type="project" value="UniProtKB-KW"/>
</dbReference>
<dbReference type="EMBL" id="CP046622">
    <property type="protein sequence ID" value="QGW84895.1"/>
    <property type="molecule type" value="Genomic_DNA"/>
</dbReference>
<dbReference type="Proteomes" id="UP000425817">
    <property type="component" value="Chromosome"/>
</dbReference>
<keyword evidence="1" id="KW-0285">Flavoprotein</keyword>
<organism evidence="4 5">
    <name type="scientific">Variovorax paradoxus</name>
    <dbReference type="NCBI Taxonomy" id="34073"/>
    <lineage>
        <taxon>Bacteria</taxon>
        <taxon>Pseudomonadati</taxon>
        <taxon>Pseudomonadota</taxon>
        <taxon>Betaproteobacteria</taxon>
        <taxon>Burkholderiales</taxon>
        <taxon>Comamonadaceae</taxon>
        <taxon>Variovorax</taxon>
    </lineage>
</organism>
<dbReference type="PANTHER" id="PTHR48105">
    <property type="entry name" value="THIOREDOXIN REDUCTASE 1-RELATED-RELATED"/>
    <property type="match status" value="1"/>
</dbReference>
<proteinExistence type="predicted"/>
<protein>
    <submittedName>
        <fullName evidence="4">FAD-binding protein</fullName>
    </submittedName>
</protein>
<dbReference type="PRINTS" id="PR00368">
    <property type="entry name" value="FADPNR"/>
</dbReference>
<keyword evidence="2" id="KW-0560">Oxidoreductase</keyword>
<dbReference type="InterPro" id="IPR050097">
    <property type="entry name" value="Ferredoxin-NADP_redctase_2"/>
</dbReference>
<gene>
    <name evidence="4" type="ORF">GOQ09_05180</name>
</gene>
<dbReference type="OrthoDB" id="9786503at2"/>
<evidence type="ECO:0000259" key="3">
    <source>
        <dbReference type="Pfam" id="PF07992"/>
    </source>
</evidence>
<dbReference type="PRINTS" id="PR00469">
    <property type="entry name" value="PNDRDTASEII"/>
</dbReference>
<reference evidence="4 5" key="1">
    <citation type="submission" date="2019-12" db="EMBL/GenBank/DDBJ databases">
        <title>Hybrid Genome Assemblies of two High G+C Isolates from Undergraduate Microbiology Courses.</title>
        <authorList>
            <person name="Ne Ville C.J."/>
            <person name="Enright D."/>
            <person name="Hernandez I."/>
            <person name="Dodsworth J."/>
            <person name="Orwin P.M."/>
        </authorList>
    </citation>
    <scope>NUCLEOTIDE SEQUENCE [LARGE SCALE GENOMIC DNA]</scope>
    <source>
        <strain evidence="4 5">CSUSB</strain>
    </source>
</reference>
<sequence>MADAVVVGGGPAGLMAAIYLARFRRSVVLVDAGQSRIEKIPRSHNYPGFVGGIPGAQVRDMLRAQLRSYPVRITQAFVERAERTPDGFRLDTQEGPIAGRRVLLATGVTDIPPAMPHVRAALDAGALRYCPVCDAYEVVGKAVGVYANGPAGVAEAIYLRHFSADITLFMAQGGPGLAEEERSRLAEAGIRWNDAPVDAIRRSGERVELTHAGTRTLCDTLYCALGLTVHSQLAVALGASVDDTGYVHVDAHHATTVPGLYAAGDVSAGLNQIAVAMGGAAIAASAIHRELGRDWPARAGT</sequence>